<dbReference type="AlphaFoldDB" id="A0A6A5K9K9"/>
<evidence type="ECO:0000313" key="3">
    <source>
        <dbReference type="EMBL" id="KAF1832970.1"/>
    </source>
</evidence>
<sequence length="575" mass="63479">MATNTVATSNRKFNWADDDEDDFDFDAWKAMVDTSAPSVNDLGPLQLPATEDDEDEGETYTLTRTKNERTLCPAPTPTTEDMSPNTADAAPLQDAEPIPAPPEQWYQTVLHLESDHQVQSARYDHITRAIGFYYEGKEVSDAPAYPGVSSSDYKRKYYSSQFKIDVTERGGNRALVYRHSPLALVTYIEDAEQIDDVVCVEVEDDEEELTEWEERQIAAFEKEELDTSGSNEVQRVAITVPIDSWSKEEGEVVKVVPESWDDGLESDDDDLDFSTTGAPSTKPIDLAFVDDTELEFNAVVFDDDSDDQIRDEGYVSSSPPLSTCDFAVEQDQESDSSLTETRLSMSSVRRKTQTPSDTMAALETFRQAAKNAMVDEDAVEDDDSVLGEELVKEIMVDTVNDGPLEAIDHPQFEMIITGPTEHDDDVQFAHSEPTSTSSEFAPKANVTTLDCINDVFLSASYDRLTPSKTAPAEEEHEMDATDNSTRGILDLDFTFPQRPKPLPIPSNEDEPATTPKVTASPDLIHTIAAPSTTDYLAGAVSSGWLYMSRVPWTKVGIVVAGVAVGGLVGMARHRR</sequence>
<organism evidence="3 4">
    <name type="scientific">Decorospora gaudefroyi</name>
    <dbReference type="NCBI Taxonomy" id="184978"/>
    <lineage>
        <taxon>Eukaryota</taxon>
        <taxon>Fungi</taxon>
        <taxon>Dikarya</taxon>
        <taxon>Ascomycota</taxon>
        <taxon>Pezizomycotina</taxon>
        <taxon>Dothideomycetes</taxon>
        <taxon>Pleosporomycetidae</taxon>
        <taxon>Pleosporales</taxon>
        <taxon>Pleosporineae</taxon>
        <taxon>Pleosporaceae</taxon>
        <taxon>Decorospora</taxon>
    </lineage>
</organism>
<dbReference type="OrthoDB" id="3683755at2759"/>
<evidence type="ECO:0000313" key="4">
    <source>
        <dbReference type="Proteomes" id="UP000800040"/>
    </source>
</evidence>
<dbReference type="EMBL" id="ML975327">
    <property type="protein sequence ID" value="KAF1832970.1"/>
    <property type="molecule type" value="Genomic_DNA"/>
</dbReference>
<keyword evidence="2" id="KW-1133">Transmembrane helix</keyword>
<evidence type="ECO:0000256" key="1">
    <source>
        <dbReference type="SAM" id="MobiDB-lite"/>
    </source>
</evidence>
<keyword evidence="2" id="KW-0472">Membrane</keyword>
<evidence type="ECO:0000256" key="2">
    <source>
        <dbReference type="SAM" id="Phobius"/>
    </source>
</evidence>
<gene>
    <name evidence="3" type="ORF">BDW02DRAFT_580758</name>
</gene>
<keyword evidence="2" id="KW-0812">Transmembrane</keyword>
<proteinExistence type="predicted"/>
<feature type="transmembrane region" description="Helical" evidence="2">
    <location>
        <begin position="552"/>
        <end position="571"/>
    </location>
</feature>
<reference evidence="3" key="1">
    <citation type="submission" date="2020-01" db="EMBL/GenBank/DDBJ databases">
        <authorList>
            <consortium name="DOE Joint Genome Institute"/>
            <person name="Haridas S."/>
            <person name="Albert R."/>
            <person name="Binder M."/>
            <person name="Bloem J."/>
            <person name="Labutti K."/>
            <person name="Salamov A."/>
            <person name="Andreopoulos B."/>
            <person name="Baker S.E."/>
            <person name="Barry K."/>
            <person name="Bills G."/>
            <person name="Bluhm B.H."/>
            <person name="Cannon C."/>
            <person name="Castanera R."/>
            <person name="Culley D.E."/>
            <person name="Daum C."/>
            <person name="Ezra D."/>
            <person name="Gonzalez J.B."/>
            <person name="Henrissat B."/>
            <person name="Kuo A."/>
            <person name="Liang C."/>
            <person name="Lipzen A."/>
            <person name="Lutzoni F."/>
            <person name="Magnuson J."/>
            <person name="Mondo S."/>
            <person name="Nolan M."/>
            <person name="Ohm R."/>
            <person name="Pangilinan J."/>
            <person name="Park H.-J."/>
            <person name="Ramirez L."/>
            <person name="Alfaro M."/>
            <person name="Sun H."/>
            <person name="Tritt A."/>
            <person name="Yoshinaga Y."/>
            <person name="Zwiers L.-H."/>
            <person name="Turgeon B.G."/>
            <person name="Goodwin S.B."/>
            <person name="Spatafora J.W."/>
            <person name="Crous P.W."/>
            <person name="Grigoriev I.V."/>
        </authorList>
    </citation>
    <scope>NUCLEOTIDE SEQUENCE</scope>
    <source>
        <strain evidence="3">P77</strain>
    </source>
</reference>
<feature type="compositionally biased region" description="Polar residues" evidence="1">
    <location>
        <begin position="77"/>
        <end position="86"/>
    </location>
</feature>
<feature type="region of interest" description="Disordered" evidence="1">
    <location>
        <begin position="498"/>
        <end position="518"/>
    </location>
</feature>
<dbReference type="Proteomes" id="UP000800040">
    <property type="component" value="Unassembled WGS sequence"/>
</dbReference>
<accession>A0A6A5K9K9</accession>
<protein>
    <submittedName>
        <fullName evidence="3">Uncharacterized protein</fullName>
    </submittedName>
</protein>
<name>A0A6A5K9K9_9PLEO</name>
<keyword evidence="4" id="KW-1185">Reference proteome</keyword>
<feature type="region of interest" description="Disordered" evidence="1">
    <location>
        <begin position="36"/>
        <end position="100"/>
    </location>
</feature>